<evidence type="ECO:0000256" key="3">
    <source>
        <dbReference type="ARBA" id="ARBA00023015"/>
    </source>
</evidence>
<keyword evidence="5 6" id="KW-0539">Nucleus</keyword>
<reference evidence="11" key="1">
    <citation type="submission" date="2016-06" db="EMBL/GenBank/DDBJ databases">
        <title>Parallel loss of symbiosis genes in relatives of nitrogen-fixing non-legume Parasponia.</title>
        <authorList>
            <person name="Van Velzen R."/>
            <person name="Holmer R."/>
            <person name="Bu F."/>
            <person name="Rutten L."/>
            <person name="Van Zeijl A."/>
            <person name="Liu W."/>
            <person name="Santuari L."/>
            <person name="Cao Q."/>
            <person name="Sharma T."/>
            <person name="Shen D."/>
            <person name="Roswanjaya Y."/>
            <person name="Wardhani T."/>
            <person name="Kalhor M.S."/>
            <person name="Jansen J."/>
            <person name="Van den Hoogen J."/>
            <person name="Gungor B."/>
            <person name="Hartog M."/>
            <person name="Hontelez J."/>
            <person name="Verver J."/>
            <person name="Yang W.-C."/>
            <person name="Schijlen E."/>
            <person name="Repin R."/>
            <person name="Schilthuizen M."/>
            <person name="Schranz E."/>
            <person name="Heidstra R."/>
            <person name="Miyata K."/>
            <person name="Fedorova E."/>
            <person name="Kohlen W."/>
            <person name="Bisseling T."/>
            <person name="Smit S."/>
            <person name="Geurts R."/>
        </authorList>
    </citation>
    <scope>NUCLEOTIDE SEQUENCE [LARGE SCALE GENOMIC DNA]</scope>
    <source>
        <strain evidence="11">cv. RG33-2</strain>
    </source>
</reference>
<keyword evidence="11" id="KW-1185">Reference proteome</keyword>
<dbReference type="EMBL" id="JXTC01000387">
    <property type="protein sequence ID" value="PON58376.1"/>
    <property type="molecule type" value="Genomic_DNA"/>
</dbReference>
<gene>
    <name evidence="10" type="ORF">TorRG33x02_291160</name>
</gene>
<feature type="region of interest" description="Disordered" evidence="8">
    <location>
        <begin position="101"/>
        <end position="132"/>
    </location>
</feature>
<keyword evidence="4 6" id="KW-0804">Transcription</keyword>
<dbReference type="PANTHER" id="PTHR14898">
    <property type="entry name" value="ENHANCER OF POLYCOMB"/>
    <property type="match status" value="1"/>
</dbReference>
<evidence type="ECO:0000256" key="5">
    <source>
        <dbReference type="ARBA" id="ARBA00023242"/>
    </source>
</evidence>
<dbReference type="AlphaFoldDB" id="A0A2P5CBD5"/>
<evidence type="ECO:0000313" key="10">
    <source>
        <dbReference type="EMBL" id="PON58376.1"/>
    </source>
</evidence>
<evidence type="ECO:0000256" key="7">
    <source>
        <dbReference type="SAM" id="Coils"/>
    </source>
</evidence>
<evidence type="ECO:0000313" key="11">
    <source>
        <dbReference type="Proteomes" id="UP000237000"/>
    </source>
</evidence>
<keyword evidence="3 6" id="KW-0805">Transcription regulation</keyword>
<dbReference type="Proteomes" id="UP000237000">
    <property type="component" value="Unassembled WGS sequence"/>
</dbReference>
<dbReference type="FunCoup" id="A0A2P5CBD5">
    <property type="interactions" value="1725"/>
</dbReference>
<dbReference type="InterPro" id="IPR024943">
    <property type="entry name" value="Enhancer_polycomb"/>
</dbReference>
<comment type="subcellular location">
    <subcellularLocation>
        <location evidence="1 6">Nucleus</location>
    </subcellularLocation>
</comment>
<dbReference type="GO" id="GO:0035267">
    <property type="term" value="C:NuA4 histone acetyltransferase complex"/>
    <property type="evidence" value="ECO:0007669"/>
    <property type="project" value="InterPro"/>
</dbReference>
<evidence type="ECO:0000256" key="2">
    <source>
        <dbReference type="ARBA" id="ARBA00008035"/>
    </source>
</evidence>
<comment type="caution">
    <text evidence="10">The sequence shown here is derived from an EMBL/GenBank/DDBJ whole genome shotgun (WGS) entry which is preliminary data.</text>
</comment>
<comment type="similarity">
    <text evidence="2 6">Belongs to the enhancer of polycomb family.</text>
</comment>
<proteinExistence type="inferred from homology"/>
<feature type="coiled-coil region" evidence="7">
    <location>
        <begin position="807"/>
        <end position="834"/>
    </location>
</feature>
<protein>
    <recommendedName>
        <fullName evidence="6">Enhancer of polycomb-like protein</fullName>
    </recommendedName>
</protein>
<evidence type="ECO:0000256" key="1">
    <source>
        <dbReference type="ARBA" id="ARBA00004123"/>
    </source>
</evidence>
<evidence type="ECO:0000256" key="8">
    <source>
        <dbReference type="SAM" id="MobiDB-lite"/>
    </source>
</evidence>
<organism evidence="10 11">
    <name type="scientific">Trema orientale</name>
    <name type="common">Charcoal tree</name>
    <name type="synonym">Celtis orientalis</name>
    <dbReference type="NCBI Taxonomy" id="63057"/>
    <lineage>
        <taxon>Eukaryota</taxon>
        <taxon>Viridiplantae</taxon>
        <taxon>Streptophyta</taxon>
        <taxon>Embryophyta</taxon>
        <taxon>Tracheophyta</taxon>
        <taxon>Spermatophyta</taxon>
        <taxon>Magnoliopsida</taxon>
        <taxon>eudicotyledons</taxon>
        <taxon>Gunneridae</taxon>
        <taxon>Pentapetalae</taxon>
        <taxon>rosids</taxon>
        <taxon>fabids</taxon>
        <taxon>Rosales</taxon>
        <taxon>Cannabaceae</taxon>
        <taxon>Trema</taxon>
    </lineage>
</organism>
<accession>A0A2P5CBD5</accession>
<evidence type="ECO:0000259" key="9">
    <source>
        <dbReference type="Pfam" id="PF10513"/>
    </source>
</evidence>
<feature type="compositionally biased region" description="Gly residues" evidence="8">
    <location>
        <begin position="110"/>
        <end position="123"/>
    </location>
</feature>
<dbReference type="GO" id="GO:0005634">
    <property type="term" value="C:nucleus"/>
    <property type="evidence" value="ECO:0007669"/>
    <property type="project" value="UniProtKB-SubCell"/>
</dbReference>
<dbReference type="OrthoDB" id="435275at2759"/>
<dbReference type="GO" id="GO:0006357">
    <property type="term" value="P:regulation of transcription by RNA polymerase II"/>
    <property type="evidence" value="ECO:0007669"/>
    <property type="project" value="InterPro"/>
</dbReference>
<evidence type="ECO:0000256" key="6">
    <source>
        <dbReference type="RuleBase" id="RU361124"/>
    </source>
</evidence>
<feature type="domain" description="Enhancer of polycomb-like N-terminal" evidence="9">
    <location>
        <begin position="627"/>
        <end position="718"/>
    </location>
</feature>
<evidence type="ECO:0000256" key="4">
    <source>
        <dbReference type="ARBA" id="ARBA00023163"/>
    </source>
</evidence>
<sequence length="886" mass="98715">MRSVRAELLGSGWFGSVHASEFEAELTRRSARRLSESGDKVVSPRVKPLGSLGTAMPSVGMRRTTRVFGVVKGADGARVLRSGRRLWPESGETKIRRHHDGDDWFSVKNNGGGGGGGGGGGYEPNGWTDNVKPKKSPVVAEIEVPKKPKDSVAAPAKVHSPDKMYGIVYTRKRRRPAKSSDVQANLEALPGSNGRRFGRRFVRRQRRKLNSGESFAVADNSDAQLGFTPEEVISVVFASSLDRNHYAARFLCSVLVYMTRARLRLTDLFAFLVSEPLSSVHTSSGISTFLDHPSTNRFASCKIFGAMQFLPLFCVDFSAIPLCFIFMHSCMFLKYKYQPSLVRNNAIDDCDEIMSDEEEDQLSFSSGKSISVSGAMINPEANHTENGLVSHPSVKASKLTGRNTQYRNGLLSRGIQKRRSSLRRRAKNPSLIGVQKPNGALVSDLVSFRKNAVPLSVASNIKLRRSLRNRSVGHLKDVNSTIVELTKSKVGHLKDVSRTIAGLAKSKVGHLKDFNSTIAKLTESKDSTTCSANMLVIESEKCYREGGVDVVLEVSSLGEAFIAVKKDGSTKLTHKAEKVMRPCSCNRYTHAIMWTVDNGWKLEFPNRRDWLIFKDLYKQCSDRNVSAPGVKNIPIPGVNEVSHDGDNHRTPFYRPDSYISVKDDEVCRAMAKTTANYDMDSDDEEWLKKFNKKFPIENEIQEHVSEDIFELMFDTFEKSYYCSPFDIFEEKNLAADLCPHLGGREVVEAVYDYWVKKRRQKKSSLLRVFQGHQVKRASLIPKPSFRKKRSFKRPASQFGRGKQPSLLHAMAAENDIAEEQAAKLRAEEAEVSVNKSVESAVQKRRRAQLLMDNADLATYKATMAIRIAEAALVSVSPDSAAAYLLD</sequence>
<dbReference type="InterPro" id="IPR019542">
    <property type="entry name" value="Enhancer_polycomb-like_N"/>
</dbReference>
<dbReference type="Pfam" id="PF10513">
    <property type="entry name" value="EPL1"/>
    <property type="match status" value="1"/>
</dbReference>
<keyword evidence="7" id="KW-0175">Coiled coil</keyword>
<name>A0A2P5CBD5_TREOI</name>
<dbReference type="STRING" id="63057.A0A2P5CBD5"/>
<dbReference type="InParanoid" id="A0A2P5CBD5"/>